<gene>
    <name evidence="2" type="ORF">FIESC28_03447</name>
</gene>
<dbReference type="OrthoDB" id="4835412at2759"/>
<feature type="region of interest" description="Disordered" evidence="1">
    <location>
        <begin position="96"/>
        <end position="258"/>
    </location>
</feature>
<protein>
    <submittedName>
        <fullName evidence="2">Uncharacterized protein</fullName>
    </submittedName>
</protein>
<evidence type="ECO:0000313" key="3">
    <source>
        <dbReference type="Proteomes" id="UP000253153"/>
    </source>
</evidence>
<dbReference type="AlphaFoldDB" id="A0A366S3Z6"/>
<feature type="compositionally biased region" description="Polar residues" evidence="1">
    <location>
        <begin position="192"/>
        <end position="233"/>
    </location>
</feature>
<name>A0A366S3Z6_9HYPO</name>
<evidence type="ECO:0000256" key="1">
    <source>
        <dbReference type="SAM" id="MobiDB-lite"/>
    </source>
</evidence>
<keyword evidence="3" id="KW-1185">Reference proteome</keyword>
<feature type="compositionally biased region" description="Basic and acidic residues" evidence="1">
    <location>
        <begin position="538"/>
        <end position="554"/>
    </location>
</feature>
<feature type="compositionally biased region" description="Low complexity" evidence="1">
    <location>
        <begin position="116"/>
        <end position="131"/>
    </location>
</feature>
<reference evidence="2 3" key="1">
    <citation type="submission" date="2018-06" db="EMBL/GenBank/DDBJ databases">
        <title>Fusarium incarnatum-equiseti species complex species 28.</title>
        <authorList>
            <person name="Gardiner D.M."/>
        </authorList>
    </citation>
    <scope>NUCLEOTIDE SEQUENCE [LARGE SCALE GENOMIC DNA]</scope>
    <source>
        <strain evidence="2 3">FIESC_28</strain>
    </source>
</reference>
<feature type="region of interest" description="Disordered" evidence="1">
    <location>
        <begin position="497"/>
        <end position="604"/>
    </location>
</feature>
<evidence type="ECO:0000313" key="2">
    <source>
        <dbReference type="EMBL" id="RBR23742.1"/>
    </source>
</evidence>
<feature type="compositionally biased region" description="Basic and acidic residues" evidence="1">
    <location>
        <begin position="561"/>
        <end position="572"/>
    </location>
</feature>
<dbReference type="RefSeq" id="XP_031018333.1">
    <property type="nucleotide sequence ID" value="XM_031157596.1"/>
</dbReference>
<dbReference type="EMBL" id="QKXC01000070">
    <property type="protein sequence ID" value="RBR23742.1"/>
    <property type="molecule type" value="Genomic_DNA"/>
</dbReference>
<sequence>MEDQAAVHRIYQELGALFNPVQPSEERWRAQAKYEAAKKQHRDEADPERERALCKEMTRCLDHLEHVEKQEKVEEEQRKARQQELEKQLIPLLSKRYGGFTPSVQQRSEQSDEDATLATPDTTTTDINTGLDNDRGTNPATESPINFEDPVKNSVRAGDQSTEPSGDIVYIPSFQDTIEPRSPTDRTHRRSTTLNQRDSTEQTGRTDPIPSSDNSTAIDEQRTVQRSGETSSSNKRRGADTPASRRTKHQRQAIETGSLTKNTISFNEVYGDGQVDLRCRIMERDERYYIFKCRKHDKLFDAKDPLQSATIHLKSHGKLRSTHQNAFKYFGYQVIGCTEAQIVLNNRIVDQYLEEQEHKRERRKASTYNLQRYPLTGEVYMAWWNCDGAIVLHALLVIPFSESEPGYGVDICVENSDLGDDIPACYESDGTWAEGYKDGQKHMKDRVYPIMCFDGYNPHLVDWLPLAQFRELDFDDEHLDYAQDVKDYLASRSRSNTATGLGNEIEDDTEDIYDDSRNGDGDNDGVGDGPTFSGHTQTHIEERPETAEPVEGDHTGTATEIPEKDPQRDIKVESSTQPSGRGRLWPLARRAPPAMESLDNSDSE</sequence>
<proteinExistence type="predicted"/>
<feature type="compositionally biased region" description="Acidic residues" evidence="1">
    <location>
        <begin position="504"/>
        <end position="513"/>
    </location>
</feature>
<comment type="caution">
    <text evidence="2">The sequence shown here is derived from an EMBL/GenBank/DDBJ whole genome shotgun (WGS) entry which is preliminary data.</text>
</comment>
<organism evidence="2 3">
    <name type="scientific">Fusarium coffeatum</name>
    <dbReference type="NCBI Taxonomy" id="231269"/>
    <lineage>
        <taxon>Eukaryota</taxon>
        <taxon>Fungi</taxon>
        <taxon>Dikarya</taxon>
        <taxon>Ascomycota</taxon>
        <taxon>Pezizomycotina</taxon>
        <taxon>Sordariomycetes</taxon>
        <taxon>Hypocreomycetidae</taxon>
        <taxon>Hypocreales</taxon>
        <taxon>Nectriaceae</taxon>
        <taxon>Fusarium</taxon>
        <taxon>Fusarium incarnatum-equiseti species complex</taxon>
    </lineage>
</organism>
<dbReference type="GeneID" id="41992892"/>
<accession>A0A366S3Z6</accession>
<dbReference type="Proteomes" id="UP000253153">
    <property type="component" value="Unassembled WGS sequence"/>
</dbReference>